<keyword evidence="2" id="KW-1185">Reference proteome</keyword>
<name>A0ABW2BIS8_9HYPH</name>
<comment type="caution">
    <text evidence="1">The sequence shown here is derived from an EMBL/GenBank/DDBJ whole genome shotgun (WGS) entry which is preliminary data.</text>
</comment>
<organism evidence="1 2">
    <name type="scientific">Methylobacterium komagatae</name>
    <dbReference type="NCBI Taxonomy" id="374425"/>
    <lineage>
        <taxon>Bacteria</taxon>
        <taxon>Pseudomonadati</taxon>
        <taxon>Pseudomonadota</taxon>
        <taxon>Alphaproteobacteria</taxon>
        <taxon>Hyphomicrobiales</taxon>
        <taxon>Methylobacteriaceae</taxon>
        <taxon>Methylobacterium</taxon>
    </lineage>
</organism>
<accession>A0ABW2BIS8</accession>
<dbReference type="EMBL" id="JBHSWN010000001">
    <property type="protein sequence ID" value="MFC6790030.1"/>
    <property type="molecule type" value="Genomic_DNA"/>
</dbReference>
<dbReference type="Proteomes" id="UP001596292">
    <property type="component" value="Unassembled WGS sequence"/>
</dbReference>
<sequence length="73" mass="8022">MRWSVEDGPDGRLLHWTWNEHDGPPVALPTREGFGSQLLKRVLTLQVGAKVDIAFDPDGLRVAVAIPLPGPRV</sequence>
<proteinExistence type="predicted"/>
<gene>
    <name evidence="1" type="ORF">ACFQE0_10620</name>
</gene>
<reference evidence="2" key="1">
    <citation type="journal article" date="2019" name="Int. J. Syst. Evol. Microbiol.">
        <title>The Global Catalogue of Microorganisms (GCM) 10K type strain sequencing project: providing services to taxonomists for standard genome sequencing and annotation.</title>
        <authorList>
            <consortium name="The Broad Institute Genomics Platform"/>
            <consortium name="The Broad Institute Genome Sequencing Center for Infectious Disease"/>
            <person name="Wu L."/>
            <person name="Ma J."/>
        </authorList>
    </citation>
    <scope>NUCLEOTIDE SEQUENCE [LARGE SCALE GENOMIC DNA]</scope>
    <source>
        <strain evidence="2">CCUG 48316</strain>
    </source>
</reference>
<protein>
    <recommendedName>
        <fullName evidence="3">Sensor histidine kinase</fullName>
    </recommendedName>
</protein>
<evidence type="ECO:0000313" key="1">
    <source>
        <dbReference type="EMBL" id="MFC6790030.1"/>
    </source>
</evidence>
<evidence type="ECO:0000313" key="2">
    <source>
        <dbReference type="Proteomes" id="UP001596292"/>
    </source>
</evidence>
<evidence type="ECO:0008006" key="3">
    <source>
        <dbReference type="Google" id="ProtNLM"/>
    </source>
</evidence>